<comment type="caution">
    <text evidence="9">The sequence shown here is derived from an EMBL/GenBank/DDBJ whole genome shotgun (WGS) entry which is preliminary data.</text>
</comment>
<dbReference type="GO" id="GO:0004672">
    <property type="term" value="F:protein kinase activity"/>
    <property type="evidence" value="ECO:0007669"/>
    <property type="project" value="InterPro"/>
</dbReference>
<comment type="subcellular location">
    <subcellularLocation>
        <location evidence="1">Membrane</location>
        <topology evidence="1">Single-pass membrane protein</topology>
    </subcellularLocation>
</comment>
<feature type="signal peptide" evidence="7">
    <location>
        <begin position="1"/>
        <end position="26"/>
    </location>
</feature>
<sequence length="213" mass="24344">MKFMLWFACALGVEFISMLFLNRARGDENIVERLNEANQGEAEFLAEYMEQGSMVEKLESHQLDWQKRYDIALGSAKGLACLHDECLEWILHRDVKPQNILFDSGYRPKVSDFGLSELLDRGKLSNYSFSKIRGTRDGDRKEPEKRDPVGGRGDGFGNMGEGEEERIRVKGNVDEQIVDPTLEDKYDKKMMGILVQVALQCVPGRQRCKAHHD</sequence>
<dbReference type="Pfam" id="PF00069">
    <property type="entry name" value="Pkinase"/>
    <property type="match status" value="1"/>
</dbReference>
<evidence type="ECO:0000256" key="7">
    <source>
        <dbReference type="SAM" id="SignalP"/>
    </source>
</evidence>
<name>A0A6A2WK96_HIBSY</name>
<evidence type="ECO:0000259" key="8">
    <source>
        <dbReference type="PROSITE" id="PS50011"/>
    </source>
</evidence>
<dbReference type="PANTHER" id="PTHR47974:SF3">
    <property type="entry name" value="RECEPTOR-LIKE SERINE_THREONINE-PROTEIN KINASE"/>
    <property type="match status" value="1"/>
</dbReference>
<feature type="compositionally biased region" description="Gly residues" evidence="6">
    <location>
        <begin position="150"/>
        <end position="160"/>
    </location>
</feature>
<feature type="region of interest" description="Disordered" evidence="6">
    <location>
        <begin position="130"/>
        <end position="165"/>
    </location>
</feature>
<keyword evidence="4" id="KW-1133">Transmembrane helix</keyword>
<dbReference type="PANTHER" id="PTHR47974">
    <property type="entry name" value="OS07G0415500 PROTEIN"/>
    <property type="match status" value="1"/>
</dbReference>
<evidence type="ECO:0000313" key="9">
    <source>
        <dbReference type="EMBL" id="KAE8659141.1"/>
    </source>
</evidence>
<dbReference type="SUPFAM" id="SSF56112">
    <property type="entry name" value="Protein kinase-like (PK-like)"/>
    <property type="match status" value="1"/>
</dbReference>
<dbReference type="InterPro" id="IPR000719">
    <property type="entry name" value="Prot_kinase_dom"/>
</dbReference>
<dbReference type="PROSITE" id="PS00108">
    <property type="entry name" value="PROTEIN_KINASE_ST"/>
    <property type="match status" value="1"/>
</dbReference>
<keyword evidence="10" id="KW-1185">Reference proteome</keyword>
<evidence type="ECO:0000256" key="3">
    <source>
        <dbReference type="ARBA" id="ARBA00022729"/>
    </source>
</evidence>
<dbReference type="Proteomes" id="UP000436088">
    <property type="component" value="Unassembled WGS sequence"/>
</dbReference>
<gene>
    <name evidence="9" type="ORF">F3Y22_tig00116964pilonHSYRG00178</name>
</gene>
<evidence type="ECO:0000256" key="4">
    <source>
        <dbReference type="ARBA" id="ARBA00022989"/>
    </source>
</evidence>
<dbReference type="InterPro" id="IPR008271">
    <property type="entry name" value="Ser/Thr_kinase_AS"/>
</dbReference>
<dbReference type="InterPro" id="IPR011009">
    <property type="entry name" value="Kinase-like_dom_sf"/>
</dbReference>
<organism evidence="9 10">
    <name type="scientific">Hibiscus syriacus</name>
    <name type="common">Rose of Sharon</name>
    <dbReference type="NCBI Taxonomy" id="106335"/>
    <lineage>
        <taxon>Eukaryota</taxon>
        <taxon>Viridiplantae</taxon>
        <taxon>Streptophyta</taxon>
        <taxon>Embryophyta</taxon>
        <taxon>Tracheophyta</taxon>
        <taxon>Spermatophyta</taxon>
        <taxon>Magnoliopsida</taxon>
        <taxon>eudicotyledons</taxon>
        <taxon>Gunneridae</taxon>
        <taxon>Pentapetalae</taxon>
        <taxon>rosids</taxon>
        <taxon>malvids</taxon>
        <taxon>Malvales</taxon>
        <taxon>Malvaceae</taxon>
        <taxon>Malvoideae</taxon>
        <taxon>Hibiscus</taxon>
    </lineage>
</organism>
<keyword evidence="2" id="KW-0812">Transmembrane</keyword>
<evidence type="ECO:0000256" key="5">
    <source>
        <dbReference type="ARBA" id="ARBA00023136"/>
    </source>
</evidence>
<evidence type="ECO:0000313" key="10">
    <source>
        <dbReference type="Proteomes" id="UP000436088"/>
    </source>
</evidence>
<keyword evidence="5" id="KW-0472">Membrane</keyword>
<evidence type="ECO:0000256" key="6">
    <source>
        <dbReference type="SAM" id="MobiDB-lite"/>
    </source>
</evidence>
<keyword evidence="3 7" id="KW-0732">Signal</keyword>
<proteinExistence type="predicted"/>
<dbReference type="Gene3D" id="1.10.510.10">
    <property type="entry name" value="Transferase(Phosphotransferase) domain 1"/>
    <property type="match status" value="1"/>
</dbReference>
<dbReference type="PROSITE" id="PS50011">
    <property type="entry name" value="PROTEIN_KINASE_DOM"/>
    <property type="match status" value="1"/>
</dbReference>
<dbReference type="EMBL" id="VEPZ02001738">
    <property type="protein sequence ID" value="KAE8659141.1"/>
    <property type="molecule type" value="Genomic_DNA"/>
</dbReference>
<reference evidence="9" key="1">
    <citation type="submission" date="2019-09" db="EMBL/GenBank/DDBJ databases">
        <title>Draft genome information of white flower Hibiscus syriacus.</title>
        <authorList>
            <person name="Kim Y.-M."/>
        </authorList>
    </citation>
    <scope>NUCLEOTIDE SEQUENCE [LARGE SCALE GENOMIC DNA]</scope>
    <source>
        <strain evidence="9">YM2019G1</strain>
    </source>
</reference>
<evidence type="ECO:0000256" key="2">
    <source>
        <dbReference type="ARBA" id="ARBA00022692"/>
    </source>
</evidence>
<accession>A0A6A2WK96</accession>
<feature type="domain" description="Protein kinase" evidence="8">
    <location>
        <begin position="1"/>
        <end position="213"/>
    </location>
</feature>
<evidence type="ECO:0000256" key="1">
    <source>
        <dbReference type="ARBA" id="ARBA00004167"/>
    </source>
</evidence>
<feature type="compositionally biased region" description="Basic and acidic residues" evidence="6">
    <location>
        <begin position="134"/>
        <end position="149"/>
    </location>
</feature>
<dbReference type="AlphaFoldDB" id="A0A6A2WK96"/>
<dbReference type="GO" id="GO:0005524">
    <property type="term" value="F:ATP binding"/>
    <property type="evidence" value="ECO:0007669"/>
    <property type="project" value="InterPro"/>
</dbReference>
<protein>
    <recommendedName>
        <fullName evidence="8">Protein kinase domain-containing protein</fullName>
    </recommendedName>
</protein>
<dbReference type="GO" id="GO:0016020">
    <property type="term" value="C:membrane"/>
    <property type="evidence" value="ECO:0007669"/>
    <property type="project" value="UniProtKB-SubCell"/>
</dbReference>
<feature type="chain" id="PRO_5025489504" description="Protein kinase domain-containing protein" evidence="7">
    <location>
        <begin position="27"/>
        <end position="213"/>
    </location>
</feature>